<comment type="subcellular location">
    <subcellularLocation>
        <location evidence="1">Cell membrane</location>
        <topology evidence="1">Multi-pass membrane protein</topology>
    </subcellularLocation>
</comment>
<keyword evidence="3 7" id="KW-0812">Transmembrane</keyword>
<keyword evidence="2" id="KW-1003">Cell membrane</keyword>
<keyword evidence="5 7" id="KW-0472">Membrane</keyword>
<dbReference type="InterPro" id="IPR045276">
    <property type="entry name" value="YbiO_bact"/>
</dbReference>
<evidence type="ECO:0000256" key="4">
    <source>
        <dbReference type="ARBA" id="ARBA00022989"/>
    </source>
</evidence>
<reference evidence="9" key="1">
    <citation type="submission" date="2020-05" db="EMBL/GenBank/DDBJ databases">
        <authorList>
            <person name="Chiriac C."/>
            <person name="Salcher M."/>
            <person name="Ghai R."/>
            <person name="Kavagutti S V."/>
        </authorList>
    </citation>
    <scope>NUCLEOTIDE SEQUENCE</scope>
</reference>
<sequence length="244" mass="26407">MNLSDAWLTVIDWIDGLRAPWNSFAAFLFIIVLAFVLRTILVGIMHLVVSRIVRTARAHQVSTQKPTAAGVANLRLIQRARTMGTILTGLITWTIAVVGFFVALYYGFDVSPTAIVASAGITAAIVGFGAQNTIKDVINGLMIVFEDQIGVGDEVDLGLAHGVVESVGVRVTTLRGEDGTVWYVRNGEILRIGNLSQTTDTSTVIRASRGKRSLAAERRARKLANSGESNITDAGNEQQQRRND</sequence>
<evidence type="ECO:0000256" key="5">
    <source>
        <dbReference type="ARBA" id="ARBA00023136"/>
    </source>
</evidence>
<feature type="compositionally biased region" description="Polar residues" evidence="6">
    <location>
        <begin position="226"/>
        <end position="238"/>
    </location>
</feature>
<gene>
    <name evidence="9" type="ORF">UFOPK1591_00279</name>
</gene>
<feature type="region of interest" description="Disordered" evidence="6">
    <location>
        <begin position="216"/>
        <end position="244"/>
    </location>
</feature>
<dbReference type="Pfam" id="PF00924">
    <property type="entry name" value="MS_channel_2nd"/>
    <property type="match status" value="1"/>
</dbReference>
<organism evidence="9">
    <name type="scientific">freshwater metagenome</name>
    <dbReference type="NCBI Taxonomy" id="449393"/>
    <lineage>
        <taxon>unclassified sequences</taxon>
        <taxon>metagenomes</taxon>
        <taxon>ecological metagenomes</taxon>
    </lineage>
</organism>
<dbReference type="Gene3D" id="2.30.30.60">
    <property type="match status" value="1"/>
</dbReference>
<dbReference type="PANTHER" id="PTHR30460">
    <property type="entry name" value="MODERATE CONDUCTANCE MECHANOSENSITIVE CHANNEL YBIO"/>
    <property type="match status" value="1"/>
</dbReference>
<dbReference type="GO" id="GO:0008381">
    <property type="term" value="F:mechanosensitive monoatomic ion channel activity"/>
    <property type="evidence" value="ECO:0007669"/>
    <property type="project" value="InterPro"/>
</dbReference>
<dbReference type="SUPFAM" id="SSF50182">
    <property type="entry name" value="Sm-like ribonucleoproteins"/>
    <property type="match status" value="1"/>
</dbReference>
<name>A0A6J6CT64_9ZZZZ</name>
<accession>A0A6J6CT64</accession>
<dbReference type="EMBL" id="CAEZTD010000013">
    <property type="protein sequence ID" value="CAB4554497.1"/>
    <property type="molecule type" value="Genomic_DNA"/>
</dbReference>
<evidence type="ECO:0000256" key="7">
    <source>
        <dbReference type="SAM" id="Phobius"/>
    </source>
</evidence>
<feature type="domain" description="Mechanosensitive ion channel MscS" evidence="8">
    <location>
        <begin position="132"/>
        <end position="196"/>
    </location>
</feature>
<evidence type="ECO:0000313" key="9">
    <source>
        <dbReference type="EMBL" id="CAB4554497.1"/>
    </source>
</evidence>
<dbReference type="InterPro" id="IPR010920">
    <property type="entry name" value="LSM_dom_sf"/>
</dbReference>
<dbReference type="Gene3D" id="1.10.287.1260">
    <property type="match status" value="1"/>
</dbReference>
<dbReference type="FunFam" id="2.30.30.60:FF:000001">
    <property type="entry name" value="MscS Mechanosensitive ion channel"/>
    <property type="match status" value="1"/>
</dbReference>
<dbReference type="PANTHER" id="PTHR30460:SF0">
    <property type="entry name" value="MODERATE CONDUCTANCE MECHANOSENSITIVE CHANNEL YBIO"/>
    <property type="match status" value="1"/>
</dbReference>
<dbReference type="GO" id="GO:0005886">
    <property type="term" value="C:plasma membrane"/>
    <property type="evidence" value="ECO:0007669"/>
    <property type="project" value="UniProtKB-SubCell"/>
</dbReference>
<protein>
    <submittedName>
        <fullName evidence="9">Unannotated protein</fullName>
    </submittedName>
</protein>
<dbReference type="InterPro" id="IPR023408">
    <property type="entry name" value="MscS_beta-dom_sf"/>
</dbReference>
<evidence type="ECO:0000256" key="1">
    <source>
        <dbReference type="ARBA" id="ARBA00004651"/>
    </source>
</evidence>
<keyword evidence="4 7" id="KW-1133">Transmembrane helix</keyword>
<evidence type="ECO:0000256" key="6">
    <source>
        <dbReference type="SAM" id="MobiDB-lite"/>
    </source>
</evidence>
<evidence type="ECO:0000256" key="2">
    <source>
        <dbReference type="ARBA" id="ARBA00022475"/>
    </source>
</evidence>
<feature type="transmembrane region" description="Helical" evidence="7">
    <location>
        <begin position="85"/>
        <end position="108"/>
    </location>
</feature>
<dbReference type="InterPro" id="IPR006685">
    <property type="entry name" value="MscS_channel_2nd"/>
</dbReference>
<dbReference type="AlphaFoldDB" id="A0A6J6CT64"/>
<evidence type="ECO:0000259" key="8">
    <source>
        <dbReference type="Pfam" id="PF00924"/>
    </source>
</evidence>
<proteinExistence type="predicted"/>
<feature type="transmembrane region" description="Helical" evidence="7">
    <location>
        <begin position="24"/>
        <end position="49"/>
    </location>
</feature>
<evidence type="ECO:0000256" key="3">
    <source>
        <dbReference type="ARBA" id="ARBA00022692"/>
    </source>
</evidence>
<feature type="transmembrane region" description="Helical" evidence="7">
    <location>
        <begin position="114"/>
        <end position="134"/>
    </location>
</feature>